<keyword evidence="1" id="KW-1133">Transmembrane helix</keyword>
<sequence>MISCSKCFPSYVSRSSNRVSNPILESFLCMDLISVIGFLSYSPSLFYKKFLYVRSSLFASLYYFIYAS</sequence>
<evidence type="ECO:0000256" key="1">
    <source>
        <dbReference type="SAM" id="Phobius"/>
    </source>
</evidence>
<keyword evidence="3" id="KW-1185">Reference proteome</keyword>
<keyword evidence="1" id="KW-0472">Membrane</keyword>
<keyword evidence="1" id="KW-0812">Transmembrane</keyword>
<organism evidence="2 3">
    <name type="scientific">Salix koriyanagi</name>
    <dbReference type="NCBI Taxonomy" id="2511006"/>
    <lineage>
        <taxon>Eukaryota</taxon>
        <taxon>Viridiplantae</taxon>
        <taxon>Streptophyta</taxon>
        <taxon>Embryophyta</taxon>
        <taxon>Tracheophyta</taxon>
        <taxon>Spermatophyta</taxon>
        <taxon>Magnoliopsida</taxon>
        <taxon>eudicotyledons</taxon>
        <taxon>Gunneridae</taxon>
        <taxon>Pentapetalae</taxon>
        <taxon>rosids</taxon>
        <taxon>fabids</taxon>
        <taxon>Malpighiales</taxon>
        <taxon>Salicaceae</taxon>
        <taxon>Saliceae</taxon>
        <taxon>Salix</taxon>
    </lineage>
</organism>
<dbReference type="AlphaFoldDB" id="A0A9Q1A466"/>
<feature type="non-terminal residue" evidence="2">
    <location>
        <position position="68"/>
    </location>
</feature>
<comment type="caution">
    <text evidence="2">The sequence shown here is derived from an EMBL/GenBank/DDBJ whole genome shotgun (WGS) entry which is preliminary data.</text>
</comment>
<proteinExistence type="predicted"/>
<feature type="transmembrane region" description="Helical" evidence="1">
    <location>
        <begin position="19"/>
        <end position="39"/>
    </location>
</feature>
<protein>
    <submittedName>
        <fullName evidence="2">Uncharacterized protein</fullName>
    </submittedName>
</protein>
<dbReference type="Proteomes" id="UP001151752">
    <property type="component" value="Chromosome 13"/>
</dbReference>
<evidence type="ECO:0000313" key="2">
    <source>
        <dbReference type="EMBL" id="KAJ6757286.1"/>
    </source>
</evidence>
<name>A0A9Q1A466_9ROSI</name>
<reference evidence="2" key="1">
    <citation type="submission" date="2022-11" db="EMBL/GenBank/DDBJ databases">
        <authorList>
            <person name="Hyden B.L."/>
            <person name="Feng K."/>
            <person name="Yates T."/>
            <person name="Jawdy S."/>
            <person name="Smart L.B."/>
            <person name="Muchero W."/>
        </authorList>
    </citation>
    <scope>NUCLEOTIDE SEQUENCE</scope>
    <source>
        <tissue evidence="2">Shoot tip</tissue>
    </source>
</reference>
<feature type="transmembrane region" description="Helical" evidence="1">
    <location>
        <begin position="51"/>
        <end position="67"/>
    </location>
</feature>
<reference evidence="2" key="2">
    <citation type="journal article" date="2023" name="Int. J. Mol. Sci.">
        <title>De Novo Assembly and Annotation of 11 Diverse Shrub Willow (Salix) Genomes Reveals Novel Gene Organization in Sex-Linked Regions.</title>
        <authorList>
            <person name="Hyden B."/>
            <person name="Feng K."/>
            <person name="Yates T.B."/>
            <person name="Jawdy S."/>
            <person name="Cereghino C."/>
            <person name="Smart L.B."/>
            <person name="Muchero W."/>
        </authorList>
    </citation>
    <scope>NUCLEOTIDE SEQUENCE</scope>
    <source>
        <tissue evidence="2">Shoot tip</tissue>
    </source>
</reference>
<gene>
    <name evidence="2" type="ORF">OIU74_026518</name>
</gene>
<evidence type="ECO:0000313" key="3">
    <source>
        <dbReference type="Proteomes" id="UP001151752"/>
    </source>
</evidence>
<dbReference type="EMBL" id="JAPFFM010000007">
    <property type="protein sequence ID" value="KAJ6757286.1"/>
    <property type="molecule type" value="Genomic_DNA"/>
</dbReference>
<accession>A0A9Q1A466</accession>